<dbReference type="Gene3D" id="3.40.50.300">
    <property type="entry name" value="P-loop containing nucleotide triphosphate hydrolases"/>
    <property type="match status" value="1"/>
</dbReference>
<dbReference type="EMBL" id="KV419409">
    <property type="protein sequence ID" value="KZS92763.1"/>
    <property type="molecule type" value="Genomic_DNA"/>
</dbReference>
<evidence type="ECO:0000313" key="5">
    <source>
        <dbReference type="EMBL" id="KZS92763.1"/>
    </source>
</evidence>
<dbReference type="InterPro" id="IPR006073">
    <property type="entry name" value="GTP-bd"/>
</dbReference>
<evidence type="ECO:0000256" key="2">
    <source>
        <dbReference type="ARBA" id="ARBA00023134"/>
    </source>
</evidence>
<dbReference type="CDD" id="cd04178">
    <property type="entry name" value="Nucleostemin_like"/>
    <property type="match status" value="1"/>
</dbReference>
<feature type="region of interest" description="Disordered" evidence="3">
    <location>
        <begin position="404"/>
        <end position="537"/>
    </location>
</feature>
<dbReference type="AlphaFoldDB" id="A0A164TYZ1"/>
<reference evidence="5 6" key="1">
    <citation type="journal article" date="2016" name="Mol. Biol. Evol.">
        <title>Comparative Genomics of Early-Diverging Mushroom-Forming Fungi Provides Insights into the Origins of Lignocellulose Decay Capabilities.</title>
        <authorList>
            <person name="Nagy L.G."/>
            <person name="Riley R."/>
            <person name="Tritt A."/>
            <person name="Adam C."/>
            <person name="Daum C."/>
            <person name="Floudas D."/>
            <person name="Sun H."/>
            <person name="Yadav J.S."/>
            <person name="Pangilinan J."/>
            <person name="Larsson K.H."/>
            <person name="Matsuura K."/>
            <person name="Barry K."/>
            <person name="Labutti K."/>
            <person name="Kuo R."/>
            <person name="Ohm R.A."/>
            <person name="Bhattacharya S.S."/>
            <person name="Shirouzu T."/>
            <person name="Yoshinaga Y."/>
            <person name="Martin F.M."/>
            <person name="Grigoriev I.V."/>
            <person name="Hibbett D.S."/>
        </authorList>
    </citation>
    <scope>NUCLEOTIDE SEQUENCE [LARGE SCALE GENOMIC DNA]</scope>
    <source>
        <strain evidence="5 6">HHB9708</strain>
    </source>
</reference>
<feature type="domain" description="CP-type G" evidence="4">
    <location>
        <begin position="99"/>
        <end position="264"/>
    </location>
</feature>
<evidence type="ECO:0000256" key="1">
    <source>
        <dbReference type="ARBA" id="ARBA00022741"/>
    </source>
</evidence>
<dbReference type="STRING" id="1314777.A0A164TYZ1"/>
<dbReference type="SUPFAM" id="SSF52540">
    <property type="entry name" value="P-loop containing nucleoside triphosphate hydrolases"/>
    <property type="match status" value="1"/>
</dbReference>
<keyword evidence="6" id="KW-1185">Reference proteome</keyword>
<dbReference type="InterPro" id="IPR023179">
    <property type="entry name" value="GTP-bd_ortho_bundle_sf"/>
</dbReference>
<gene>
    <name evidence="5" type="ORF">SISNIDRAFT_455374</name>
</gene>
<keyword evidence="5" id="KW-0378">Hydrolase</keyword>
<organism evidence="5 6">
    <name type="scientific">Sistotremastrum niveocremeum HHB9708</name>
    <dbReference type="NCBI Taxonomy" id="1314777"/>
    <lineage>
        <taxon>Eukaryota</taxon>
        <taxon>Fungi</taxon>
        <taxon>Dikarya</taxon>
        <taxon>Basidiomycota</taxon>
        <taxon>Agaricomycotina</taxon>
        <taxon>Agaricomycetes</taxon>
        <taxon>Sistotremastrales</taxon>
        <taxon>Sistotremastraceae</taxon>
        <taxon>Sertulicium</taxon>
        <taxon>Sertulicium niveocremeum</taxon>
    </lineage>
</organism>
<protein>
    <submittedName>
        <fullName evidence="5">p-loop containing nucleoside triphosphate hydrolase protein</fullName>
    </submittedName>
</protein>
<dbReference type="InterPro" id="IPR027417">
    <property type="entry name" value="P-loop_NTPase"/>
</dbReference>
<evidence type="ECO:0000256" key="3">
    <source>
        <dbReference type="SAM" id="MobiDB-lite"/>
    </source>
</evidence>
<dbReference type="Proteomes" id="UP000076722">
    <property type="component" value="Unassembled WGS sequence"/>
</dbReference>
<feature type="region of interest" description="Disordered" evidence="3">
    <location>
        <begin position="1"/>
        <end position="28"/>
    </location>
</feature>
<proteinExistence type="predicted"/>
<keyword evidence="2" id="KW-0342">GTP-binding</keyword>
<evidence type="ECO:0000259" key="4">
    <source>
        <dbReference type="PROSITE" id="PS51721"/>
    </source>
</evidence>
<dbReference type="GO" id="GO:0005525">
    <property type="term" value="F:GTP binding"/>
    <property type="evidence" value="ECO:0007669"/>
    <property type="project" value="UniProtKB-KW"/>
</dbReference>
<dbReference type="PANTHER" id="PTHR11089">
    <property type="entry name" value="GTP-BINDING PROTEIN-RELATED"/>
    <property type="match status" value="1"/>
</dbReference>
<dbReference type="OrthoDB" id="444945at2759"/>
<dbReference type="Pfam" id="PF01926">
    <property type="entry name" value="MMR_HSR1"/>
    <property type="match status" value="1"/>
</dbReference>
<sequence length="553" mass="60895">MSRKQKSIRPIPTVSKLKKDPGVPKLPNLKQKVVLKQAIHNHNKERRQGARSGDVQMAVEPTLASLAMEAAEADAQESLVPSDPGSSTEVANHARRQYIRTLHKVIEQSDVIVLVLDARDPEGCRSRLVEEEVRRREGEGKKLVFVLNKIDLVPKENAEAWLRYLRHTAPTVAFRSSTQEQRTNLTSKTSPRLLNLLKSYKTPSGSITVGVVGYPNVGKSSLINSLKRAKVCAVAAEPGWTKEMQTIQVERGLKILDSPGVVFDDPSAESQNLLLRNVLKVDSILDPIAVVASIYERTTGEVLAKIYGLPPPAPDSPSNALKFLTQLALTSGRLLKAGIPDLEAAARVVIGDWNAHKIPFHSEVPKVHTSSIPSQNPGEEDVGDAKIIAGGLGDRFELEGLWDPEVPVADDEPERMDEDGNMMESDDLRHLVPRKRERSPTPAEDPLPFADADMSIISTTKPPRPEAPPSKRRKSEPTGPDVYETSFMANSNPMSRKAQRKDMRKNRKAVSRKVRNDMEVEMEPEVGGGSPNHSFTFRASLGGVVSVEEDEEL</sequence>
<dbReference type="InterPro" id="IPR050755">
    <property type="entry name" value="TRAFAC_YlqF/YawG_RiboMat"/>
</dbReference>
<dbReference type="GO" id="GO:0016787">
    <property type="term" value="F:hydrolase activity"/>
    <property type="evidence" value="ECO:0007669"/>
    <property type="project" value="UniProtKB-KW"/>
</dbReference>
<feature type="compositionally biased region" description="Basic residues" evidence="3">
    <location>
        <begin position="497"/>
        <end position="513"/>
    </location>
</feature>
<dbReference type="PANTHER" id="PTHR11089:SF30">
    <property type="entry name" value="GUANINE NUCLEOTIDE-BINDING PROTEIN-LIKE 3 HOMOLOG"/>
    <property type="match status" value="1"/>
</dbReference>
<name>A0A164TYZ1_9AGAM</name>
<accession>A0A164TYZ1</accession>
<dbReference type="PROSITE" id="PS51721">
    <property type="entry name" value="G_CP"/>
    <property type="match status" value="1"/>
</dbReference>
<dbReference type="PRINTS" id="PR00326">
    <property type="entry name" value="GTP1OBG"/>
</dbReference>
<dbReference type="Gene3D" id="1.10.1580.10">
    <property type="match status" value="1"/>
</dbReference>
<evidence type="ECO:0000313" key="6">
    <source>
        <dbReference type="Proteomes" id="UP000076722"/>
    </source>
</evidence>
<dbReference type="GO" id="GO:0005730">
    <property type="term" value="C:nucleolus"/>
    <property type="evidence" value="ECO:0007669"/>
    <property type="project" value="TreeGrafter"/>
</dbReference>
<dbReference type="InterPro" id="IPR030378">
    <property type="entry name" value="G_CP_dom"/>
</dbReference>
<keyword evidence="1" id="KW-0547">Nucleotide-binding</keyword>
<feature type="compositionally biased region" description="Acidic residues" evidence="3">
    <location>
        <begin position="408"/>
        <end position="425"/>
    </location>
</feature>